<keyword evidence="3" id="KW-1185">Reference proteome</keyword>
<dbReference type="Proteomes" id="UP000612899">
    <property type="component" value="Unassembled WGS sequence"/>
</dbReference>
<keyword evidence="1" id="KW-0472">Membrane</keyword>
<dbReference type="AlphaFoldDB" id="A0A8J3VJ12"/>
<name>A0A8J3VJ12_9ACTN</name>
<comment type="caution">
    <text evidence="2">The sequence shown here is derived from an EMBL/GenBank/DDBJ whole genome shotgun (WGS) entry which is preliminary data.</text>
</comment>
<keyword evidence="1" id="KW-0812">Transmembrane</keyword>
<evidence type="ECO:0000313" key="3">
    <source>
        <dbReference type="Proteomes" id="UP000612899"/>
    </source>
</evidence>
<dbReference type="RefSeq" id="WP_203911736.1">
    <property type="nucleotide sequence ID" value="NZ_BONY01000043.1"/>
</dbReference>
<gene>
    <name evidence="2" type="ORF">Rhe02_60290</name>
</gene>
<keyword evidence="1" id="KW-1133">Transmembrane helix</keyword>
<dbReference type="EMBL" id="BONY01000043">
    <property type="protein sequence ID" value="GIH07962.1"/>
    <property type="molecule type" value="Genomic_DNA"/>
</dbReference>
<evidence type="ECO:0000313" key="2">
    <source>
        <dbReference type="EMBL" id="GIH07962.1"/>
    </source>
</evidence>
<feature type="transmembrane region" description="Helical" evidence="1">
    <location>
        <begin position="35"/>
        <end position="54"/>
    </location>
</feature>
<accession>A0A8J3VJ12</accession>
<feature type="transmembrane region" description="Helical" evidence="1">
    <location>
        <begin position="66"/>
        <end position="84"/>
    </location>
</feature>
<proteinExistence type="predicted"/>
<sequence>MLGTIIWGIVGGAIIGILGRLLLPGKQNISMLMTVVAGILAATLGGIIADWLGVGDTKGIDWWRHAIQLALAIFFVWLVARFMGRRGPTGTTGAVARPR</sequence>
<reference evidence="2" key="1">
    <citation type="submission" date="2021-01" db="EMBL/GenBank/DDBJ databases">
        <title>Whole genome shotgun sequence of Rhizocola hellebori NBRC 109834.</title>
        <authorList>
            <person name="Komaki H."/>
            <person name="Tamura T."/>
        </authorList>
    </citation>
    <scope>NUCLEOTIDE SEQUENCE</scope>
    <source>
        <strain evidence="2">NBRC 109834</strain>
    </source>
</reference>
<evidence type="ECO:0000256" key="1">
    <source>
        <dbReference type="SAM" id="Phobius"/>
    </source>
</evidence>
<organism evidence="2 3">
    <name type="scientific">Rhizocola hellebori</name>
    <dbReference type="NCBI Taxonomy" id="1392758"/>
    <lineage>
        <taxon>Bacteria</taxon>
        <taxon>Bacillati</taxon>
        <taxon>Actinomycetota</taxon>
        <taxon>Actinomycetes</taxon>
        <taxon>Micromonosporales</taxon>
        <taxon>Micromonosporaceae</taxon>
        <taxon>Rhizocola</taxon>
    </lineage>
</organism>
<evidence type="ECO:0008006" key="4">
    <source>
        <dbReference type="Google" id="ProtNLM"/>
    </source>
</evidence>
<protein>
    <recommendedName>
        <fullName evidence="4">GlsB/YeaQ/YmgE family stress response membrane protein</fullName>
    </recommendedName>
</protein>
<feature type="transmembrane region" description="Helical" evidence="1">
    <location>
        <begin position="6"/>
        <end position="23"/>
    </location>
</feature>